<keyword evidence="1" id="KW-0175">Coiled coil</keyword>
<evidence type="ECO:0000313" key="4">
    <source>
        <dbReference type="Proteomes" id="UP000422736"/>
    </source>
</evidence>
<dbReference type="Pfam" id="PF01843">
    <property type="entry name" value="DIL"/>
    <property type="match status" value="2"/>
</dbReference>
<dbReference type="SUPFAM" id="SSF48403">
    <property type="entry name" value="Ankyrin repeat"/>
    <property type="match status" value="1"/>
</dbReference>
<gene>
    <name evidence="3" type="ORF">FIM1_4521</name>
</gene>
<reference evidence="3 4" key="1">
    <citation type="submission" date="2016-03" db="EMBL/GenBank/DDBJ databases">
        <title>How can Kluyveromyces marxianus grow so fast - potential evolutionary course in Saccharomyces Complex revealed by comparative genomics.</title>
        <authorList>
            <person name="Mo W."/>
            <person name="Lu W."/>
            <person name="Yang X."/>
            <person name="Qi J."/>
            <person name="Lv H."/>
        </authorList>
    </citation>
    <scope>NUCLEOTIDE SEQUENCE [LARGE SCALE GENOMIC DNA]</scope>
    <source>
        <strain evidence="3 4">FIM1</strain>
    </source>
</reference>
<feature type="domain" description="Dilute" evidence="2">
    <location>
        <begin position="263"/>
        <end position="660"/>
    </location>
</feature>
<proteinExistence type="predicted"/>
<feature type="coiled-coil region" evidence="1">
    <location>
        <begin position="632"/>
        <end position="660"/>
    </location>
</feature>
<organism evidence="3 4">
    <name type="scientific">Kluyveromyces marxianus</name>
    <name type="common">Yeast</name>
    <name type="synonym">Candida kefyr</name>
    <dbReference type="NCBI Taxonomy" id="4911"/>
    <lineage>
        <taxon>Eukaryota</taxon>
        <taxon>Fungi</taxon>
        <taxon>Dikarya</taxon>
        <taxon>Ascomycota</taxon>
        <taxon>Saccharomycotina</taxon>
        <taxon>Saccharomycetes</taxon>
        <taxon>Saccharomycetales</taxon>
        <taxon>Saccharomycetaceae</taxon>
        <taxon>Kluyveromyces</taxon>
    </lineage>
</organism>
<evidence type="ECO:0000313" key="3">
    <source>
        <dbReference type="EMBL" id="QGN18197.1"/>
    </source>
</evidence>
<evidence type="ECO:0000259" key="2">
    <source>
        <dbReference type="PROSITE" id="PS51126"/>
    </source>
</evidence>
<dbReference type="InterPro" id="IPR052072">
    <property type="entry name" value="Vascular_dev_regulator"/>
</dbReference>
<dbReference type="InterPro" id="IPR036770">
    <property type="entry name" value="Ankyrin_rpt-contain_sf"/>
</dbReference>
<sequence>MDIEDPWKSADSGSSPAGLGGFGILQRGNDDQLMKIKESLKKGLDDTTWGPVYKLFEDEDSSAMEFEAATEKIDVNDKHLTGVPLLTYCVAFDRLSFLESLLMTKDNRKKKMDLNVKDDFNKWTPIMWCCYLDRYSCLTELMRFSDELDLYYKTATGQSLESLAVPGTAIYGFMDIHQVFTKKPQQVEDLYKAPADINPGIDSTMDELNLQTAGLRVHDDIDEDTAYFHPAERSTAVEQPPDIPPESEFNYKILEPRQYIVFTSLDIDKIAALVETIPNKFPHKPNIAAAVTFQCIRYAHHKRNNRKMIESVYDLCLQKLCPPEEDQDILKKSYALGYLNFLYYYLYRDETVLPAYPNILQNIIDTMLSLIKSLSSAINNRLKPLLVPGILEYTTISDVKETLYKNDWNFFKKRKINRLKHDSYDHILKQLYPPSVKEQMKPSPLKIVQIFGALTYVFDLHSIHPVLLQQCISISAKWLAHTIFNELIRSKQLLSRAHAMQIRLNLSILHDWVKNHNFKVDKPELMDTFMWQRFPLTIVQDVGAIDLSDPSKQPIKNVLFYKPVVEEPCSDETNSLFFYQPFARIWQYHFEPVYQLLQWLQVATSLEASEDVMQSTLKLFNRLNATQLYKSLDRYRYEINEEKSKMKKLLRQRVKAEKEEEPIMLETEFDVYLALPTLHELYALYDECESSYIYLPVLPVEIQDEVDDVHDQVKGDQDLETASGTFENMDEPKPAAHAVWSSNDMKLQENPW</sequence>
<evidence type="ECO:0000256" key="1">
    <source>
        <dbReference type="SAM" id="Coils"/>
    </source>
</evidence>
<keyword evidence="4" id="KW-1185">Reference proteome</keyword>
<dbReference type="SMART" id="SM01132">
    <property type="entry name" value="DIL"/>
    <property type="match status" value="1"/>
</dbReference>
<dbReference type="PANTHER" id="PTHR16027:SF6">
    <property type="entry name" value="DILUTE DOMAIN-CONTAINING PROTEIN"/>
    <property type="match status" value="1"/>
</dbReference>
<name>A0ABX6F1F0_KLUMA</name>
<dbReference type="EMBL" id="CP015061">
    <property type="protein sequence ID" value="QGN18197.1"/>
    <property type="molecule type" value="Genomic_DNA"/>
</dbReference>
<protein>
    <submittedName>
        <fullName evidence="3">Dilute domain-containing protein YPR089W</fullName>
    </submittedName>
</protein>
<dbReference type="InterPro" id="IPR002710">
    <property type="entry name" value="Dilute_dom"/>
</dbReference>
<dbReference type="PANTHER" id="PTHR16027">
    <property type="entry name" value="DILUTE DOMAIN-CONTAINING PROTEIN YPR089W"/>
    <property type="match status" value="1"/>
</dbReference>
<accession>A0ABX6F1F0</accession>
<dbReference type="Proteomes" id="UP000422736">
    <property type="component" value="Chromosome 7"/>
</dbReference>
<reference evidence="3 4" key="2">
    <citation type="submission" date="2019-11" db="EMBL/GenBank/DDBJ databases">
        <authorList>
            <person name="Lu H."/>
        </authorList>
    </citation>
    <scope>NUCLEOTIDE SEQUENCE [LARGE SCALE GENOMIC DNA]</scope>
    <source>
        <strain evidence="3 4">FIM1</strain>
    </source>
</reference>
<dbReference type="PROSITE" id="PS51126">
    <property type="entry name" value="DILUTE"/>
    <property type="match status" value="1"/>
</dbReference>